<dbReference type="InterPro" id="IPR007197">
    <property type="entry name" value="rSAM"/>
</dbReference>
<evidence type="ECO:0000256" key="5">
    <source>
        <dbReference type="ARBA" id="ARBA00023014"/>
    </source>
</evidence>
<dbReference type="InterPro" id="IPR006638">
    <property type="entry name" value="Elp3/MiaA/NifB-like_rSAM"/>
</dbReference>
<evidence type="ECO:0000259" key="6">
    <source>
        <dbReference type="PROSITE" id="PS51332"/>
    </source>
</evidence>
<dbReference type="InterPro" id="IPR006158">
    <property type="entry name" value="Cobalamin-bd"/>
</dbReference>
<dbReference type="PANTHER" id="PTHR43409">
    <property type="entry name" value="ANAEROBIC MAGNESIUM-PROTOPORPHYRIN IX MONOMETHYL ESTER CYCLASE-RELATED"/>
    <property type="match status" value="1"/>
</dbReference>
<comment type="caution">
    <text evidence="8">The sequence shown here is derived from an EMBL/GenBank/DDBJ whole genome shotgun (WGS) entry which is preliminary data.</text>
</comment>
<evidence type="ECO:0000259" key="7">
    <source>
        <dbReference type="PROSITE" id="PS51918"/>
    </source>
</evidence>
<dbReference type="SFLD" id="SFLDG01082">
    <property type="entry name" value="B12-binding_domain_containing"/>
    <property type="match status" value="1"/>
</dbReference>
<dbReference type="Pfam" id="PF02310">
    <property type="entry name" value="B12-binding"/>
    <property type="match status" value="1"/>
</dbReference>
<evidence type="ECO:0000256" key="2">
    <source>
        <dbReference type="ARBA" id="ARBA00022691"/>
    </source>
</evidence>
<dbReference type="Proteomes" id="UP000623678">
    <property type="component" value="Unassembled WGS sequence"/>
</dbReference>
<keyword evidence="3" id="KW-0479">Metal-binding</keyword>
<dbReference type="Pfam" id="PF13311">
    <property type="entry name" value="DUF4080"/>
    <property type="match status" value="1"/>
</dbReference>
<keyword evidence="4" id="KW-0408">Iron</keyword>
<sequence length="569" mass="66179">MNLLFVAVNAKYSHTNLAVRYLHQMVKDLPGINSSFLEFTINQQIQPVLFEILRKKPDAVLFSCYIWNIEMVRRLGADIKKVYPHIKIVLGGPEVSFRGEELLKSYAWIDYIVCGEGEGAALSLVSQLTGKGAAEGGRSTRSVLAAPQTADMDQLPFPYEDLSELDNRIIYYESSRGCPFGCSYCLSCTDRRTRFRSLPMVYQDLQKFLDARVMQVKFVDRTFNCDRKRALAIWKYLAEHDNGITGFHFEIGGDLLEEEQLDFLSTVRAQLFQFEIGVQTTNKATLGEICRKTDMDKLRYNVTRVHQAGNIHQHLDLIAGLPLEGFERFAQSFDEVFALRPQQLQLGFLKLLKGTVLYQEREKYGLVHSEYPPYEVLRTGHMSYEELSRLKLVEEMTEAYYNKGCFDVQLSYLLEYFSSPFMLFLKLGEYFSQRNGGLRSLGKYEYYDLLHEFFQKEVQGDDILWQWLSKYDLILREKPKKLPSWLIQDETLPLRRQILAFYENEENLKRYLPSLLGKDPKYIYKTAHMERFPFDVTDPKRPPEPVMILCDYSRRTAQGNAVSYKVTLE</sequence>
<protein>
    <submittedName>
        <fullName evidence="8">B12-binding domain-containing radical SAM protein</fullName>
    </submittedName>
</protein>
<proteinExistence type="predicted"/>
<dbReference type="PROSITE" id="PS51918">
    <property type="entry name" value="RADICAL_SAM"/>
    <property type="match status" value="1"/>
</dbReference>
<dbReference type="GO" id="GO:0046872">
    <property type="term" value="F:metal ion binding"/>
    <property type="evidence" value="ECO:0007669"/>
    <property type="project" value="UniProtKB-KW"/>
</dbReference>
<dbReference type="SUPFAM" id="SSF102114">
    <property type="entry name" value="Radical SAM enzymes"/>
    <property type="match status" value="1"/>
</dbReference>
<organism evidence="8 9">
    <name type="scientific">Youxingia wuxianensis</name>
    <dbReference type="NCBI Taxonomy" id="2763678"/>
    <lineage>
        <taxon>Bacteria</taxon>
        <taxon>Bacillati</taxon>
        <taxon>Bacillota</taxon>
        <taxon>Clostridia</taxon>
        <taxon>Eubacteriales</taxon>
        <taxon>Oscillospiraceae</taxon>
        <taxon>Youxingia</taxon>
    </lineage>
</organism>
<feature type="domain" description="B12-binding" evidence="6">
    <location>
        <begin position="1"/>
        <end position="135"/>
    </location>
</feature>
<dbReference type="AlphaFoldDB" id="A0A926IHK0"/>
<dbReference type="GO" id="GO:0031419">
    <property type="term" value="F:cobalamin binding"/>
    <property type="evidence" value="ECO:0007669"/>
    <property type="project" value="InterPro"/>
</dbReference>
<dbReference type="SMART" id="SM00729">
    <property type="entry name" value="Elp3"/>
    <property type="match status" value="1"/>
</dbReference>
<dbReference type="InterPro" id="IPR023404">
    <property type="entry name" value="rSAM_horseshoe"/>
</dbReference>
<dbReference type="InterPro" id="IPR058240">
    <property type="entry name" value="rSAM_sf"/>
</dbReference>
<accession>A0A926IHK0</accession>
<evidence type="ECO:0000256" key="1">
    <source>
        <dbReference type="ARBA" id="ARBA00001966"/>
    </source>
</evidence>
<keyword evidence="2" id="KW-0949">S-adenosyl-L-methionine</keyword>
<feature type="domain" description="Radical SAM core" evidence="7">
    <location>
        <begin position="164"/>
        <end position="390"/>
    </location>
</feature>
<evidence type="ECO:0000256" key="3">
    <source>
        <dbReference type="ARBA" id="ARBA00022723"/>
    </source>
</evidence>
<dbReference type="EMBL" id="JACRTD010000007">
    <property type="protein sequence ID" value="MBC8586004.1"/>
    <property type="molecule type" value="Genomic_DNA"/>
</dbReference>
<dbReference type="GO" id="GO:0003824">
    <property type="term" value="F:catalytic activity"/>
    <property type="evidence" value="ECO:0007669"/>
    <property type="project" value="InterPro"/>
</dbReference>
<dbReference type="Pfam" id="PF04055">
    <property type="entry name" value="Radical_SAM"/>
    <property type="match status" value="1"/>
</dbReference>
<dbReference type="GO" id="GO:0051536">
    <property type="term" value="F:iron-sulfur cluster binding"/>
    <property type="evidence" value="ECO:0007669"/>
    <property type="project" value="UniProtKB-KW"/>
</dbReference>
<dbReference type="GO" id="GO:0005829">
    <property type="term" value="C:cytosol"/>
    <property type="evidence" value="ECO:0007669"/>
    <property type="project" value="TreeGrafter"/>
</dbReference>
<evidence type="ECO:0000256" key="4">
    <source>
        <dbReference type="ARBA" id="ARBA00023004"/>
    </source>
</evidence>
<dbReference type="SUPFAM" id="SSF52242">
    <property type="entry name" value="Cobalamin (vitamin B12)-binding domain"/>
    <property type="match status" value="1"/>
</dbReference>
<keyword evidence="5" id="KW-0411">Iron-sulfur</keyword>
<dbReference type="SFLD" id="SFLDS00029">
    <property type="entry name" value="Radical_SAM"/>
    <property type="match status" value="1"/>
</dbReference>
<dbReference type="PROSITE" id="PS51332">
    <property type="entry name" value="B12_BINDING"/>
    <property type="match status" value="1"/>
</dbReference>
<dbReference type="InterPro" id="IPR036724">
    <property type="entry name" value="Cobalamin-bd_sf"/>
</dbReference>
<reference evidence="8" key="1">
    <citation type="submission" date="2020-08" db="EMBL/GenBank/DDBJ databases">
        <title>Genome public.</title>
        <authorList>
            <person name="Liu C."/>
            <person name="Sun Q."/>
        </authorList>
    </citation>
    <scope>NUCLEOTIDE SEQUENCE</scope>
    <source>
        <strain evidence="8">NSJ-64</strain>
    </source>
</reference>
<dbReference type="InterPro" id="IPR025288">
    <property type="entry name" value="DUF4080"/>
</dbReference>
<dbReference type="CDD" id="cd02068">
    <property type="entry name" value="radical_SAM_B12_BD"/>
    <property type="match status" value="1"/>
</dbReference>
<dbReference type="PANTHER" id="PTHR43409:SF16">
    <property type="entry name" value="SLR0320 PROTEIN"/>
    <property type="match status" value="1"/>
</dbReference>
<evidence type="ECO:0000313" key="8">
    <source>
        <dbReference type="EMBL" id="MBC8586004.1"/>
    </source>
</evidence>
<dbReference type="InterPro" id="IPR051198">
    <property type="entry name" value="BchE-like"/>
</dbReference>
<gene>
    <name evidence="8" type="ORF">H8705_10450</name>
</gene>
<dbReference type="Gene3D" id="3.40.50.280">
    <property type="entry name" value="Cobalamin-binding domain"/>
    <property type="match status" value="1"/>
</dbReference>
<evidence type="ECO:0000313" key="9">
    <source>
        <dbReference type="Proteomes" id="UP000623678"/>
    </source>
</evidence>
<dbReference type="RefSeq" id="WP_262395718.1">
    <property type="nucleotide sequence ID" value="NZ_JACRTD010000007.1"/>
</dbReference>
<comment type="cofactor">
    <cofactor evidence="1">
        <name>[4Fe-4S] cluster</name>
        <dbReference type="ChEBI" id="CHEBI:49883"/>
    </cofactor>
</comment>
<dbReference type="Gene3D" id="3.80.30.20">
    <property type="entry name" value="tm_1862 like domain"/>
    <property type="match status" value="1"/>
</dbReference>
<name>A0A926IHK0_9FIRM</name>
<keyword evidence="9" id="KW-1185">Reference proteome</keyword>